<dbReference type="Gene3D" id="2.60.110.10">
    <property type="entry name" value="Thaumatin"/>
    <property type="match status" value="1"/>
</dbReference>
<dbReference type="PANTHER" id="PTHR38165:SF1">
    <property type="entry name" value="GLUCANASE B"/>
    <property type="match status" value="1"/>
</dbReference>
<accession>A0A1H5VIK6</accession>
<dbReference type="Gene3D" id="3.30.920.50">
    <property type="entry name" value="Beta-1,3-glucanase, C-terminal domain"/>
    <property type="match status" value="1"/>
</dbReference>
<gene>
    <name evidence="3" type="ORF">SAMN05444920_101882</name>
</gene>
<reference evidence="3 4" key="1">
    <citation type="submission" date="2016-10" db="EMBL/GenBank/DDBJ databases">
        <authorList>
            <person name="de Groot N.N."/>
        </authorList>
    </citation>
    <scope>NUCLEOTIDE SEQUENCE [LARGE SCALE GENOMIC DNA]</scope>
    <source>
        <strain evidence="3 4">CGMCC 4.7037</strain>
    </source>
</reference>
<dbReference type="InterPro" id="IPR037398">
    <property type="entry name" value="Glyco_hydro_64_fam"/>
</dbReference>
<dbReference type="RefSeq" id="WP_103954373.1">
    <property type="nucleotide sequence ID" value="NZ_FNVT01000001.1"/>
</dbReference>
<keyword evidence="1" id="KW-0732">Signal</keyword>
<dbReference type="OrthoDB" id="5513218at2"/>
<protein>
    <submittedName>
        <fullName evidence="3">Beta-1,3-glucanase</fullName>
    </submittedName>
</protein>
<dbReference type="PROSITE" id="PS52006">
    <property type="entry name" value="GH64"/>
    <property type="match status" value="1"/>
</dbReference>
<feature type="chain" id="PRO_5009287289" evidence="1">
    <location>
        <begin position="26"/>
        <end position="382"/>
    </location>
</feature>
<evidence type="ECO:0000313" key="4">
    <source>
        <dbReference type="Proteomes" id="UP000236732"/>
    </source>
</evidence>
<dbReference type="Pfam" id="PF16483">
    <property type="entry name" value="Glyco_hydro_64"/>
    <property type="match status" value="1"/>
</dbReference>
<dbReference type="InterPro" id="IPR037176">
    <property type="entry name" value="Osmotin/thaumatin-like_sf"/>
</dbReference>
<feature type="domain" description="GH64" evidence="2">
    <location>
        <begin position="26"/>
        <end position="377"/>
    </location>
</feature>
<organism evidence="3 4">
    <name type="scientific">Nonomuraea solani</name>
    <dbReference type="NCBI Taxonomy" id="1144553"/>
    <lineage>
        <taxon>Bacteria</taxon>
        <taxon>Bacillati</taxon>
        <taxon>Actinomycetota</taxon>
        <taxon>Actinomycetes</taxon>
        <taxon>Streptosporangiales</taxon>
        <taxon>Streptosporangiaceae</taxon>
        <taxon>Nonomuraea</taxon>
    </lineage>
</organism>
<dbReference type="InterPro" id="IPR032477">
    <property type="entry name" value="Glyco_hydro_64"/>
</dbReference>
<dbReference type="EMBL" id="FNVT01000001">
    <property type="protein sequence ID" value="SEF86628.1"/>
    <property type="molecule type" value="Genomic_DNA"/>
</dbReference>
<dbReference type="InterPro" id="IPR042517">
    <property type="entry name" value="Glyco_hydro_64_N_2"/>
</dbReference>
<keyword evidence="4" id="KW-1185">Reference proteome</keyword>
<dbReference type="AlphaFoldDB" id="A0A1H5VIK6"/>
<name>A0A1H5VIK6_9ACTN</name>
<evidence type="ECO:0000256" key="1">
    <source>
        <dbReference type="SAM" id="SignalP"/>
    </source>
</evidence>
<evidence type="ECO:0000259" key="2">
    <source>
        <dbReference type="PROSITE" id="PS52006"/>
    </source>
</evidence>
<dbReference type="Proteomes" id="UP000236732">
    <property type="component" value="Unassembled WGS sequence"/>
</dbReference>
<feature type="signal peptide" evidence="1">
    <location>
        <begin position="1"/>
        <end position="25"/>
    </location>
</feature>
<sequence length="382" mass="41134">MITRRALLAGAAATPILALQGRAEAATTLPMTVVNHTYRYANNAIFLYVVGTDPATGRQVYVRADGAKVPVSLSLNGPDGYADLSIPLASGGDTRVTLPWMAGRVYVSMGQKLKFRVVLDGNGQPALQHPAGWVRSDPSYNVLHDFMEFNFESTGMYCNTTMVDMFSIPMELRLVGQATQTAGTLVQNGRDQIFAGLAAEPTFRPLIVGDNLRVIAPGHGIEAGIFPGNYFDAYINQVWNAYAGSSMRVVAGGVTYTGRVLGGQFAFDKGVGSFARPSTRDVFFCNGALFAGAPPRGPVAAILGAGFNRGTLISHPDQPTTDPGTFYRPSVTNHYARVLHANTRDRKAYGYPFDDVADQSTYIQDHGPTSIRLRLTPFNANP</sequence>
<evidence type="ECO:0000313" key="3">
    <source>
        <dbReference type="EMBL" id="SEF86628.1"/>
    </source>
</evidence>
<dbReference type="PANTHER" id="PTHR38165">
    <property type="match status" value="1"/>
</dbReference>
<proteinExistence type="predicted"/>